<name>A0A1V1P0Q1_9BACT</name>
<reference evidence="2" key="1">
    <citation type="submission" date="2012-11" db="EMBL/GenBank/DDBJ databases">
        <authorList>
            <person name="Lucero-Rivera Y.E."/>
            <person name="Tovar-Ramirez D."/>
        </authorList>
    </citation>
    <scope>NUCLEOTIDE SEQUENCE [LARGE SCALE GENOMIC DNA]</scope>
    <source>
        <strain evidence="2">Araruama</strain>
    </source>
</reference>
<protein>
    <submittedName>
        <fullName evidence="1">Uncharacterized protein</fullName>
    </submittedName>
</protein>
<dbReference type="AlphaFoldDB" id="A0A1V1P0Q1"/>
<dbReference type="Proteomes" id="UP000189670">
    <property type="component" value="Unassembled WGS sequence"/>
</dbReference>
<evidence type="ECO:0000313" key="2">
    <source>
        <dbReference type="Proteomes" id="UP000189670"/>
    </source>
</evidence>
<gene>
    <name evidence="1" type="ORF">OMM_10591</name>
</gene>
<evidence type="ECO:0000313" key="1">
    <source>
        <dbReference type="EMBL" id="ETR68378.1"/>
    </source>
</evidence>
<comment type="caution">
    <text evidence="1">The sequence shown here is derived from an EMBL/GenBank/DDBJ whole genome shotgun (WGS) entry which is preliminary data.</text>
</comment>
<organism evidence="1 2">
    <name type="scientific">Candidatus Magnetoglobus multicellularis str. Araruama</name>
    <dbReference type="NCBI Taxonomy" id="890399"/>
    <lineage>
        <taxon>Bacteria</taxon>
        <taxon>Pseudomonadati</taxon>
        <taxon>Thermodesulfobacteriota</taxon>
        <taxon>Desulfobacteria</taxon>
        <taxon>Desulfobacterales</taxon>
        <taxon>Desulfobacteraceae</taxon>
        <taxon>Candidatus Magnetoglobus</taxon>
    </lineage>
</organism>
<sequence length="117" mass="14144">MKLTCYKLLQYEIIQNDFGDIWWEFHTGFGEIKRGKCFIKGDILILDAGKFEEPGFLMLEYHEKLSRLPIWKKTKYYCQNPSIYSCRTNKKVNLQQNTLQYIRCMELKRDIWEAAFK</sequence>
<dbReference type="EMBL" id="ATBP01000978">
    <property type="protein sequence ID" value="ETR68378.1"/>
    <property type="molecule type" value="Genomic_DNA"/>
</dbReference>
<proteinExistence type="predicted"/>
<accession>A0A1V1P0Q1</accession>